<proteinExistence type="predicted"/>
<sequence length="59" mass="6821">MSMRLHHRSTNGVHRRPLERRVRMPLWATLAVKVLSSTPAVILAVGAVVFSLMWMSFYR</sequence>
<keyword evidence="1" id="KW-1133">Transmembrane helix</keyword>
<dbReference type="AlphaFoldDB" id="A0A518B2N4"/>
<dbReference type="RefSeq" id="WP_145257865.1">
    <property type="nucleotide sequence ID" value="NZ_CP036279.1"/>
</dbReference>
<keyword evidence="3" id="KW-1185">Reference proteome</keyword>
<accession>A0A518B2N4</accession>
<feature type="transmembrane region" description="Helical" evidence="1">
    <location>
        <begin position="26"/>
        <end position="54"/>
    </location>
</feature>
<organism evidence="2 3">
    <name type="scientific">Kolteria novifilia</name>
    <dbReference type="NCBI Taxonomy" id="2527975"/>
    <lineage>
        <taxon>Bacteria</taxon>
        <taxon>Pseudomonadati</taxon>
        <taxon>Planctomycetota</taxon>
        <taxon>Planctomycetia</taxon>
        <taxon>Kolteriales</taxon>
        <taxon>Kolteriaceae</taxon>
        <taxon>Kolteria</taxon>
    </lineage>
</organism>
<evidence type="ECO:0000313" key="3">
    <source>
        <dbReference type="Proteomes" id="UP000317093"/>
    </source>
</evidence>
<reference evidence="2 3" key="1">
    <citation type="submission" date="2019-02" db="EMBL/GenBank/DDBJ databases">
        <title>Deep-cultivation of Planctomycetes and their phenomic and genomic characterization uncovers novel biology.</title>
        <authorList>
            <person name="Wiegand S."/>
            <person name="Jogler M."/>
            <person name="Boedeker C."/>
            <person name="Pinto D."/>
            <person name="Vollmers J."/>
            <person name="Rivas-Marin E."/>
            <person name="Kohn T."/>
            <person name="Peeters S.H."/>
            <person name="Heuer A."/>
            <person name="Rast P."/>
            <person name="Oberbeckmann S."/>
            <person name="Bunk B."/>
            <person name="Jeske O."/>
            <person name="Meyerdierks A."/>
            <person name="Storesund J.E."/>
            <person name="Kallscheuer N."/>
            <person name="Luecker S."/>
            <person name="Lage O.M."/>
            <person name="Pohl T."/>
            <person name="Merkel B.J."/>
            <person name="Hornburger P."/>
            <person name="Mueller R.-W."/>
            <person name="Bruemmer F."/>
            <person name="Labrenz M."/>
            <person name="Spormann A.M."/>
            <person name="Op den Camp H."/>
            <person name="Overmann J."/>
            <person name="Amann R."/>
            <person name="Jetten M.S.M."/>
            <person name="Mascher T."/>
            <person name="Medema M.H."/>
            <person name="Devos D.P."/>
            <person name="Kaster A.-K."/>
            <person name="Ovreas L."/>
            <person name="Rohde M."/>
            <person name="Galperin M.Y."/>
            <person name="Jogler C."/>
        </authorList>
    </citation>
    <scope>NUCLEOTIDE SEQUENCE [LARGE SCALE GENOMIC DNA]</scope>
    <source>
        <strain evidence="2 3">Pan216</strain>
    </source>
</reference>
<protein>
    <recommendedName>
        <fullName evidence="4">Transmembrane protein</fullName>
    </recommendedName>
</protein>
<keyword evidence="1" id="KW-0812">Transmembrane</keyword>
<dbReference type="Proteomes" id="UP000317093">
    <property type="component" value="Chromosome"/>
</dbReference>
<evidence type="ECO:0008006" key="4">
    <source>
        <dbReference type="Google" id="ProtNLM"/>
    </source>
</evidence>
<dbReference type="KEGG" id="knv:Pan216_21050"/>
<name>A0A518B2N4_9BACT</name>
<dbReference type="EMBL" id="CP036279">
    <property type="protein sequence ID" value="QDU61251.1"/>
    <property type="molecule type" value="Genomic_DNA"/>
</dbReference>
<evidence type="ECO:0000256" key="1">
    <source>
        <dbReference type="SAM" id="Phobius"/>
    </source>
</evidence>
<keyword evidence="1" id="KW-0472">Membrane</keyword>
<gene>
    <name evidence="2" type="ORF">Pan216_21050</name>
</gene>
<evidence type="ECO:0000313" key="2">
    <source>
        <dbReference type="EMBL" id="QDU61251.1"/>
    </source>
</evidence>